<feature type="compositionally biased region" description="Polar residues" evidence="1">
    <location>
        <begin position="278"/>
        <end position="297"/>
    </location>
</feature>
<dbReference type="EMBL" id="JAAIIG010000007">
    <property type="protein sequence ID" value="NMM98747.1"/>
    <property type="molecule type" value="Genomic_DNA"/>
</dbReference>
<dbReference type="PANTHER" id="PTHR30595:SF6">
    <property type="entry name" value="SCHLAFEN ALBA-2 DOMAIN-CONTAINING PROTEIN"/>
    <property type="match status" value="1"/>
</dbReference>
<keyword evidence="3" id="KW-1185">Reference proteome</keyword>
<dbReference type="AlphaFoldDB" id="A0A7Y0HXX3"/>
<comment type="caution">
    <text evidence="2">The sequence shown here is derived from an EMBL/GenBank/DDBJ whole genome shotgun (WGS) entry which is preliminary data.</text>
</comment>
<dbReference type="Gene3D" id="1.10.10.10">
    <property type="entry name" value="Winged helix-like DNA-binding domain superfamily/Winged helix DNA-binding domain"/>
    <property type="match status" value="1"/>
</dbReference>
<evidence type="ECO:0000256" key="1">
    <source>
        <dbReference type="SAM" id="MobiDB-lite"/>
    </source>
</evidence>
<gene>
    <name evidence="2" type="ORF">G1C97_1705</name>
</gene>
<accession>A0A7Y0HXX3</accession>
<reference evidence="2 3" key="1">
    <citation type="submission" date="2020-02" db="EMBL/GenBank/DDBJ databases">
        <title>Characterization of phylogenetic diversity of novel bifidobacterial species isolated in Czech ZOOs.</title>
        <authorList>
            <person name="Lugli G.A."/>
            <person name="Vera N.B."/>
            <person name="Ventura M."/>
        </authorList>
    </citation>
    <scope>NUCLEOTIDE SEQUENCE [LARGE SCALE GENOMIC DNA]</scope>
    <source>
        <strain evidence="2 3">DSM 109959</strain>
    </source>
</reference>
<protein>
    <submittedName>
        <fullName evidence="2">Crp/Fnr family transcriptional regulator</fullName>
    </submittedName>
</protein>
<evidence type="ECO:0000313" key="3">
    <source>
        <dbReference type="Proteomes" id="UP000543419"/>
    </source>
</evidence>
<feature type="region of interest" description="Disordered" evidence="1">
    <location>
        <begin position="22"/>
        <end position="43"/>
    </location>
</feature>
<feature type="region of interest" description="Disordered" evidence="1">
    <location>
        <begin position="274"/>
        <end position="300"/>
    </location>
</feature>
<sequence>MSARNDTIAIMGTRTDAAYRTVDGQDGHATGSPHISDVSGDTATADRHTVTDNADYGTDHDAEPNATVLTFQYAQQSFASAGLTWTADRLKTSFPSTAGSGNDSAPLDLLLADQCPFTVKAVVFDGDDKNIIRERHTFTGSVLRQLNEASILLAKLNDGRYPATALRESLVNALEHRDYTYSGPTLINIFDSRLEIVSLGGLADGMAVNDLLNGVCLPRNPRLAAAFADLSLAENCGTGMQRIMDSYAGNDISPQLRVGPTSVAIVLPSVIHAETSDENGTGSSDAPSKTTSKQTGEQRTHAKLYSFPAIQRMTDYIPDALAGARICGCAPLQMVTLGSYGFELPAPIDTASGEESRENAIDTALINHANETLEQITLNLLASSGVSLSRKTIEQQLGLSRDQAAHLLRQLELDGKIERHGRSRATTYSLASQA</sequence>
<dbReference type="InterPro" id="IPR036388">
    <property type="entry name" value="WH-like_DNA-bd_sf"/>
</dbReference>
<dbReference type="Gene3D" id="3.30.565.60">
    <property type="match status" value="1"/>
</dbReference>
<evidence type="ECO:0000313" key="2">
    <source>
        <dbReference type="EMBL" id="NMM98747.1"/>
    </source>
</evidence>
<dbReference type="Proteomes" id="UP000543419">
    <property type="component" value="Unassembled WGS sequence"/>
</dbReference>
<dbReference type="Pfam" id="PF13749">
    <property type="entry name" value="HATPase_c_4"/>
    <property type="match status" value="1"/>
</dbReference>
<organism evidence="2 3">
    <name type="scientific">Bifidobacterium olomucense</name>
    <dbReference type="NCBI Taxonomy" id="2675324"/>
    <lineage>
        <taxon>Bacteria</taxon>
        <taxon>Bacillati</taxon>
        <taxon>Actinomycetota</taxon>
        <taxon>Actinomycetes</taxon>
        <taxon>Bifidobacteriales</taxon>
        <taxon>Bifidobacteriaceae</taxon>
        <taxon>Bifidobacterium</taxon>
    </lineage>
</organism>
<dbReference type="InterPro" id="IPR038475">
    <property type="entry name" value="RecG_C_sf"/>
</dbReference>
<dbReference type="PANTHER" id="PTHR30595">
    <property type="entry name" value="GLPR-RELATED TRANSCRIPTIONAL REPRESSOR"/>
    <property type="match status" value="1"/>
</dbReference>
<name>A0A7Y0HXX3_9BIFI</name>
<proteinExistence type="predicted"/>